<evidence type="ECO:0000256" key="1">
    <source>
        <dbReference type="SAM" id="MobiDB-lite"/>
    </source>
</evidence>
<evidence type="ECO:0000313" key="2">
    <source>
        <dbReference type="EMBL" id="CAH1787095.1"/>
    </source>
</evidence>
<accession>A0A8J1TY66</accession>
<name>A0A8J1TY66_OWEFU</name>
<evidence type="ECO:0000313" key="3">
    <source>
        <dbReference type="Proteomes" id="UP000749559"/>
    </source>
</evidence>
<feature type="compositionally biased region" description="Basic and acidic residues" evidence="1">
    <location>
        <begin position="78"/>
        <end position="91"/>
    </location>
</feature>
<feature type="compositionally biased region" description="Low complexity" evidence="1">
    <location>
        <begin position="396"/>
        <end position="414"/>
    </location>
</feature>
<organism evidence="2 3">
    <name type="scientific">Owenia fusiformis</name>
    <name type="common">Polychaete worm</name>
    <dbReference type="NCBI Taxonomy" id="6347"/>
    <lineage>
        <taxon>Eukaryota</taxon>
        <taxon>Metazoa</taxon>
        <taxon>Spiralia</taxon>
        <taxon>Lophotrochozoa</taxon>
        <taxon>Annelida</taxon>
        <taxon>Polychaeta</taxon>
        <taxon>Sedentaria</taxon>
        <taxon>Canalipalpata</taxon>
        <taxon>Sabellida</taxon>
        <taxon>Oweniida</taxon>
        <taxon>Oweniidae</taxon>
        <taxon>Owenia</taxon>
    </lineage>
</organism>
<comment type="caution">
    <text evidence="2">The sequence shown here is derived from an EMBL/GenBank/DDBJ whole genome shotgun (WGS) entry which is preliminary data.</text>
</comment>
<gene>
    <name evidence="2" type="ORF">OFUS_LOCUS12868</name>
</gene>
<dbReference type="AlphaFoldDB" id="A0A8J1TY66"/>
<sequence>MKPLTSSLFNCRYFTIFLSGLLSMGKHSAERRKFKIFEERRIVSNKKGTETTSLQACLDEKRKLKESILKVFQAGEGVESKKSHPSKKESKQSVTAEKGAREKHTKPWSPLTHYLEMSDSDHNKPQTLHKIKRRKTKSERNKSKYGIHEKHEKDERSGIRRHMKTAEEMTGRASAVMHNNVPTMTSITQNRLTMRLGLFNKCKKSGKIQREALPVSDALRRRTDADIQRIIHNQDTFEDIDENSFQPMETDSYEPTRPVSTNSITSRLPESGKSVVSSVGSHTSGTGAVKNMPEIQKPRKRKSPYDEIQRLAHELEGSTSSPKVKSPPLSAAAKYLMSFMKPKVLFPGRNLNAETKEELGSLLRKNAPIATMTPQKVASPASSCTKRSLLDCLPPSQESQHSLSQSNSQMSQNSDPLNLKAMDDAKTLLYFNEQARKLSQESPKFVDQSSGYKPHAADALCRESGLIQKDPNMSYMEAKMTRSHLHPGTSKGVQNMEVDCYPSAASNQRIHMWKNIPQNKPTGSVITQYRVDPHTQYRVDSQKFSNRRSLDDMYMHDHNNSSAYLADISNLGEPDPNASDLLDFIDKEPRHDHLYNQSNYMAHASDMYYNNTDIYSASKTSVTNSAQEHVYYGPRSMKLKSGTPDSESGSPVWYIPVVKASMQEKLPPSPKGSPPKLYRHKLY</sequence>
<protein>
    <submittedName>
        <fullName evidence="2">Uncharacterized protein</fullName>
    </submittedName>
</protein>
<feature type="compositionally biased region" description="Basic and acidic residues" evidence="1">
    <location>
        <begin position="138"/>
        <end position="157"/>
    </location>
</feature>
<dbReference type="Proteomes" id="UP000749559">
    <property type="component" value="Unassembled WGS sequence"/>
</dbReference>
<feature type="region of interest" description="Disordered" evidence="1">
    <location>
        <begin position="76"/>
        <end position="157"/>
    </location>
</feature>
<feature type="region of interest" description="Disordered" evidence="1">
    <location>
        <begin position="664"/>
        <end position="683"/>
    </location>
</feature>
<feature type="compositionally biased region" description="Low complexity" evidence="1">
    <location>
        <begin position="271"/>
        <end position="289"/>
    </location>
</feature>
<dbReference type="OrthoDB" id="6135948at2759"/>
<feature type="region of interest" description="Disordered" evidence="1">
    <location>
        <begin position="249"/>
        <end position="304"/>
    </location>
</feature>
<feature type="compositionally biased region" description="Polar residues" evidence="1">
    <location>
        <begin position="258"/>
        <end position="268"/>
    </location>
</feature>
<feature type="region of interest" description="Disordered" evidence="1">
    <location>
        <begin position="388"/>
        <end position="414"/>
    </location>
</feature>
<keyword evidence="3" id="KW-1185">Reference proteome</keyword>
<feature type="compositionally biased region" description="Basic residues" evidence="1">
    <location>
        <begin position="127"/>
        <end position="137"/>
    </location>
</feature>
<reference evidence="2" key="1">
    <citation type="submission" date="2022-03" db="EMBL/GenBank/DDBJ databases">
        <authorList>
            <person name="Martin C."/>
        </authorList>
    </citation>
    <scope>NUCLEOTIDE SEQUENCE</scope>
</reference>
<dbReference type="EMBL" id="CAIIXF020000006">
    <property type="protein sequence ID" value="CAH1787095.1"/>
    <property type="molecule type" value="Genomic_DNA"/>
</dbReference>
<proteinExistence type="predicted"/>